<keyword evidence="9 14" id="KW-0694">RNA-binding</keyword>
<evidence type="ECO:0000256" key="5">
    <source>
        <dbReference type="ARBA" id="ARBA00022723"/>
    </source>
</evidence>
<dbReference type="OrthoDB" id="10259600at2759"/>
<keyword evidence="5 15" id="KW-0479">Metal-binding</keyword>
<dbReference type="GO" id="GO:0000974">
    <property type="term" value="C:Prp19 complex"/>
    <property type="evidence" value="ECO:0007669"/>
    <property type="project" value="TreeGrafter"/>
</dbReference>
<evidence type="ECO:0000256" key="2">
    <source>
        <dbReference type="ARBA" id="ARBA00007781"/>
    </source>
</evidence>
<dbReference type="InterPro" id="IPR000571">
    <property type="entry name" value="Znf_CCCH"/>
</dbReference>
<dbReference type="EMBL" id="RSCE01000012">
    <property type="protein sequence ID" value="RSH78438.1"/>
    <property type="molecule type" value="Genomic_DNA"/>
</dbReference>
<dbReference type="InterPro" id="IPR036855">
    <property type="entry name" value="Znf_CCCH_sf"/>
</dbReference>
<keyword evidence="10" id="KW-0508">mRNA splicing</keyword>
<dbReference type="RefSeq" id="XP_028473585.1">
    <property type="nucleotide sequence ID" value="XM_028617907.1"/>
</dbReference>
<dbReference type="InterPro" id="IPR035979">
    <property type="entry name" value="RBD_domain_sf"/>
</dbReference>
<dbReference type="SUPFAM" id="SSF54928">
    <property type="entry name" value="RNA-binding domain, RBD"/>
    <property type="match status" value="1"/>
</dbReference>
<comment type="caution">
    <text evidence="19">The sequence shown here is derived from an EMBL/GenBank/DDBJ whole genome shotgun (WGS) entry which is preliminary data.</text>
</comment>
<feature type="domain" description="C3H1-type" evidence="18">
    <location>
        <begin position="157"/>
        <end position="184"/>
    </location>
</feature>
<evidence type="ECO:0000256" key="1">
    <source>
        <dbReference type="ARBA" id="ARBA00004123"/>
    </source>
</evidence>
<dbReference type="GO" id="GO:0036002">
    <property type="term" value="F:pre-mRNA binding"/>
    <property type="evidence" value="ECO:0007669"/>
    <property type="project" value="TreeGrafter"/>
</dbReference>
<dbReference type="InterPro" id="IPR000504">
    <property type="entry name" value="RRM_dom"/>
</dbReference>
<gene>
    <name evidence="19" type="primary">SLT11</name>
    <name evidence="19" type="ORF">EHS24_002163</name>
</gene>
<dbReference type="PANTHER" id="PTHR14089:SF6">
    <property type="entry name" value="PRE-MRNA-SPLICING FACTOR RBM22"/>
    <property type="match status" value="1"/>
</dbReference>
<evidence type="ECO:0000313" key="20">
    <source>
        <dbReference type="Proteomes" id="UP000279236"/>
    </source>
</evidence>
<feature type="compositionally biased region" description="Basic and acidic residues" evidence="16">
    <location>
        <begin position="181"/>
        <end position="191"/>
    </location>
</feature>
<keyword evidence="7 15" id="KW-0863">Zinc-finger</keyword>
<evidence type="ECO:0000256" key="11">
    <source>
        <dbReference type="ARBA" id="ARBA00023242"/>
    </source>
</evidence>
<dbReference type="Gene3D" id="4.10.1000.10">
    <property type="entry name" value="Zinc finger, CCCH-type"/>
    <property type="match status" value="1"/>
</dbReference>
<protein>
    <recommendedName>
        <fullName evidence="3">Pre-mRNA-splicing factor SLT11</fullName>
    </recommendedName>
    <alternativeName>
        <fullName evidence="13">Pre-mRNA-splicing factor slt11</fullName>
    </alternativeName>
</protein>
<name>A0A427XHV8_9TREE</name>
<dbReference type="PANTHER" id="PTHR14089">
    <property type="entry name" value="PRE-MRNA-SPLICING FACTOR RBM22"/>
    <property type="match status" value="1"/>
</dbReference>
<proteinExistence type="inferred from homology"/>
<dbReference type="GO" id="GO:0008270">
    <property type="term" value="F:zinc ion binding"/>
    <property type="evidence" value="ECO:0007669"/>
    <property type="project" value="UniProtKB-KW"/>
</dbReference>
<evidence type="ECO:0000256" key="6">
    <source>
        <dbReference type="ARBA" id="ARBA00022728"/>
    </source>
</evidence>
<evidence type="ECO:0000256" key="7">
    <source>
        <dbReference type="ARBA" id="ARBA00022771"/>
    </source>
</evidence>
<sequence length="327" mass="35846">MPPKHDINKVGSESSDFPVLCETCLGPNPYVRMTKQEFGHECKICNRPFTVFKWNPGEGGRFKKTEICTTCAKIKGVCQTCLLDLEFGLPVQVRDAALGRKNQAPTSDINKQYYIQNLEAQMEDSADGVTSFDSAAANAAGREMLKNMARNDPYYKRNRPHICSFFLKGECKRGAECPFRHETPKEGETSKGKNQQQSVQDRYYGRNDPVAGKMLRQVAESKGLKAPEDKSITTLLFLGLPSCTESDVRTALNFTVPAVKPDQIRSVSVVESTHCAFINFTDRAIAERAAEALSAADGIEVSGKRAKVVWGRARKGKAPAAAAAAAA</sequence>
<dbReference type="Proteomes" id="UP000279236">
    <property type="component" value="Unassembled WGS sequence"/>
</dbReference>
<organism evidence="19 20">
    <name type="scientific">Apiotrichum porosum</name>
    <dbReference type="NCBI Taxonomy" id="105984"/>
    <lineage>
        <taxon>Eukaryota</taxon>
        <taxon>Fungi</taxon>
        <taxon>Dikarya</taxon>
        <taxon>Basidiomycota</taxon>
        <taxon>Agaricomycotina</taxon>
        <taxon>Tremellomycetes</taxon>
        <taxon>Trichosporonales</taxon>
        <taxon>Trichosporonaceae</taxon>
        <taxon>Apiotrichum</taxon>
    </lineage>
</organism>
<evidence type="ECO:0000256" key="13">
    <source>
        <dbReference type="ARBA" id="ARBA00069020"/>
    </source>
</evidence>
<dbReference type="FunFam" id="4.10.1000.10:FF:000006">
    <property type="entry name" value="Putative pre-mrna-splicing factor rbm22"/>
    <property type="match status" value="1"/>
</dbReference>
<evidence type="ECO:0000259" key="17">
    <source>
        <dbReference type="PROSITE" id="PS50102"/>
    </source>
</evidence>
<feature type="domain" description="RRM" evidence="17">
    <location>
        <begin position="233"/>
        <end position="313"/>
    </location>
</feature>
<evidence type="ECO:0000256" key="8">
    <source>
        <dbReference type="ARBA" id="ARBA00022833"/>
    </source>
</evidence>
<evidence type="ECO:0000256" key="14">
    <source>
        <dbReference type="PROSITE-ProRule" id="PRU00176"/>
    </source>
</evidence>
<feature type="region of interest" description="Disordered" evidence="16">
    <location>
        <begin position="181"/>
        <end position="200"/>
    </location>
</feature>
<evidence type="ECO:0000256" key="9">
    <source>
        <dbReference type="ARBA" id="ARBA00022884"/>
    </source>
</evidence>
<dbReference type="PROSITE" id="PS50103">
    <property type="entry name" value="ZF_C3H1"/>
    <property type="match status" value="1"/>
</dbReference>
<dbReference type="InterPro" id="IPR048995">
    <property type="entry name" value="STL11/RBM22-like_N"/>
</dbReference>
<reference evidence="19 20" key="1">
    <citation type="submission" date="2018-11" db="EMBL/GenBank/DDBJ databases">
        <title>Genome sequence of Apiotrichum porosum DSM 27194.</title>
        <authorList>
            <person name="Aliyu H."/>
            <person name="Gorte O."/>
            <person name="Ochsenreither K."/>
        </authorList>
    </citation>
    <scope>NUCLEOTIDE SEQUENCE [LARGE SCALE GENOMIC DNA]</scope>
    <source>
        <strain evidence="19 20">DSM 27194</strain>
    </source>
</reference>
<evidence type="ECO:0000313" key="19">
    <source>
        <dbReference type="EMBL" id="RSH78438.1"/>
    </source>
</evidence>
<accession>A0A427XHV8</accession>
<evidence type="ECO:0000256" key="12">
    <source>
        <dbReference type="ARBA" id="ARBA00025609"/>
    </source>
</evidence>
<dbReference type="Pfam" id="PF00642">
    <property type="entry name" value="zf-CCCH"/>
    <property type="match status" value="1"/>
</dbReference>
<dbReference type="GO" id="GO:0071006">
    <property type="term" value="C:U2-type catalytic step 1 spliceosome"/>
    <property type="evidence" value="ECO:0007669"/>
    <property type="project" value="TreeGrafter"/>
</dbReference>
<dbReference type="STRING" id="105984.A0A427XHV8"/>
<dbReference type="InterPro" id="IPR012677">
    <property type="entry name" value="Nucleotide-bd_a/b_plait_sf"/>
</dbReference>
<keyword evidence="6" id="KW-0747">Spliceosome</keyword>
<evidence type="ECO:0000259" key="18">
    <source>
        <dbReference type="PROSITE" id="PS50103"/>
    </source>
</evidence>
<evidence type="ECO:0000256" key="16">
    <source>
        <dbReference type="SAM" id="MobiDB-lite"/>
    </source>
</evidence>
<evidence type="ECO:0000256" key="15">
    <source>
        <dbReference type="PROSITE-ProRule" id="PRU00723"/>
    </source>
</evidence>
<dbReference type="SMART" id="SM00356">
    <property type="entry name" value="ZnF_C3H1"/>
    <property type="match status" value="1"/>
</dbReference>
<comment type="subcellular location">
    <subcellularLocation>
        <location evidence="1">Nucleus</location>
    </subcellularLocation>
</comment>
<evidence type="ECO:0000256" key="10">
    <source>
        <dbReference type="ARBA" id="ARBA00023187"/>
    </source>
</evidence>
<keyword evidence="11" id="KW-0539">Nucleus</keyword>
<keyword evidence="8 15" id="KW-0862">Zinc</keyword>
<dbReference type="GO" id="GO:0071007">
    <property type="term" value="C:U2-type catalytic step 2 spliceosome"/>
    <property type="evidence" value="ECO:0007669"/>
    <property type="project" value="TreeGrafter"/>
</dbReference>
<feature type="zinc finger region" description="C3H1-type" evidence="15">
    <location>
        <begin position="157"/>
        <end position="184"/>
    </location>
</feature>
<dbReference type="Pfam" id="PF21369">
    <property type="entry name" value="STL11_N"/>
    <property type="match status" value="1"/>
</dbReference>
<keyword evidence="20" id="KW-1185">Reference proteome</keyword>
<dbReference type="PROSITE" id="PS50102">
    <property type="entry name" value="RRM"/>
    <property type="match status" value="1"/>
</dbReference>
<dbReference type="InterPro" id="IPR039171">
    <property type="entry name" value="Cwc2/Slt11"/>
</dbReference>
<dbReference type="GO" id="GO:0006397">
    <property type="term" value="P:mRNA processing"/>
    <property type="evidence" value="ECO:0007669"/>
    <property type="project" value="UniProtKB-KW"/>
</dbReference>
<dbReference type="AlphaFoldDB" id="A0A427XHV8"/>
<dbReference type="SUPFAM" id="SSF90229">
    <property type="entry name" value="CCCH zinc finger"/>
    <property type="match status" value="1"/>
</dbReference>
<keyword evidence="4" id="KW-0507">mRNA processing</keyword>
<dbReference type="GO" id="GO:0008380">
    <property type="term" value="P:RNA splicing"/>
    <property type="evidence" value="ECO:0007669"/>
    <property type="project" value="UniProtKB-KW"/>
</dbReference>
<comment type="similarity">
    <text evidence="2">Belongs to the SLT11 family.</text>
</comment>
<evidence type="ECO:0000256" key="4">
    <source>
        <dbReference type="ARBA" id="ARBA00022664"/>
    </source>
</evidence>
<comment type="function">
    <text evidence="12">Involved in pre-mRNA splicing. Facilitates the cooperative formation of U2/U6 helix II in association with stem II in the spliceosome. Binds to RNA.</text>
</comment>
<dbReference type="GO" id="GO:0017070">
    <property type="term" value="F:U6 snRNA binding"/>
    <property type="evidence" value="ECO:0007669"/>
    <property type="project" value="TreeGrafter"/>
</dbReference>
<evidence type="ECO:0000256" key="3">
    <source>
        <dbReference type="ARBA" id="ARBA00019060"/>
    </source>
</evidence>
<dbReference type="GeneID" id="39586706"/>
<dbReference type="Gene3D" id="3.30.70.330">
    <property type="match status" value="1"/>
</dbReference>